<feature type="transmembrane region" description="Helical" evidence="1">
    <location>
        <begin position="103"/>
        <end position="121"/>
    </location>
</feature>
<protein>
    <recommendedName>
        <fullName evidence="4">G-protein coupled receptors family 1 profile domain-containing protein</fullName>
    </recommendedName>
</protein>
<organism evidence="3">
    <name type="scientific">Caenorhabditis remanei</name>
    <name type="common">Caenorhabditis vulgaris</name>
    <dbReference type="NCBI Taxonomy" id="31234"/>
    <lineage>
        <taxon>Eukaryota</taxon>
        <taxon>Metazoa</taxon>
        <taxon>Ecdysozoa</taxon>
        <taxon>Nematoda</taxon>
        <taxon>Chromadorea</taxon>
        <taxon>Rhabditida</taxon>
        <taxon>Rhabditina</taxon>
        <taxon>Rhabditomorpha</taxon>
        <taxon>Rhabditoidea</taxon>
        <taxon>Rhabditidae</taxon>
        <taxon>Peloderinae</taxon>
        <taxon>Caenorhabditis</taxon>
    </lineage>
</organism>
<gene>
    <name evidence="2" type="ORF">CRE_14191</name>
</gene>
<proteinExistence type="predicted"/>
<dbReference type="EMBL" id="DS268509">
    <property type="protein sequence ID" value="EFO83744.1"/>
    <property type="molecule type" value="Genomic_DNA"/>
</dbReference>
<keyword evidence="1" id="KW-0472">Membrane</keyword>
<dbReference type="OMA" id="ISFCLIR"/>
<dbReference type="Proteomes" id="UP000008281">
    <property type="component" value="Unassembled WGS sequence"/>
</dbReference>
<evidence type="ECO:0008006" key="4">
    <source>
        <dbReference type="Google" id="ProtNLM"/>
    </source>
</evidence>
<dbReference type="InParanoid" id="E3N1K6"/>
<dbReference type="AlphaFoldDB" id="E3N1K6"/>
<sequence>MIVSFEYFSFFAIFSALYSIPPVIITFKMFVFYFKKRRTLNPNTIHPALYQQFLIMQILNICHVITSFFTMRIPDAALLDMTFICYMNNFLRFLMLFNHAVVYAKNLSTISFCLIRVFLLFTETGKDASFIICITLFNFPISFLLALPTYFMNVTCIGPSDSKFPTGSFMIISDSENGNMNTSKIIEVLIYPFFIIMILLLNICMFWKLGQSRKLSTVVRRKYDRNAERSLTITMTLILLPVIINSSIAISNILNHFNCVLYLIRPWFIDARAHIIVCYFYFTHPIFRRRLVSAGRVKTLKTRETR</sequence>
<keyword evidence="1" id="KW-0812">Transmembrane</keyword>
<evidence type="ECO:0000313" key="2">
    <source>
        <dbReference type="EMBL" id="EFO83744.1"/>
    </source>
</evidence>
<dbReference type="eggNOG" id="ENOG502R7XM">
    <property type="taxonomic scope" value="Eukaryota"/>
</dbReference>
<evidence type="ECO:0000256" key="1">
    <source>
        <dbReference type="SAM" id="Phobius"/>
    </source>
</evidence>
<feature type="transmembrane region" description="Helical" evidence="1">
    <location>
        <begin position="53"/>
        <end position="71"/>
    </location>
</feature>
<feature type="transmembrane region" description="Helical" evidence="1">
    <location>
        <begin position="231"/>
        <end position="254"/>
    </location>
</feature>
<feature type="transmembrane region" description="Helical" evidence="1">
    <location>
        <begin position="260"/>
        <end position="282"/>
    </location>
</feature>
<feature type="transmembrane region" description="Helical" evidence="1">
    <location>
        <begin position="189"/>
        <end position="210"/>
    </location>
</feature>
<dbReference type="Pfam" id="PF10322">
    <property type="entry name" value="7TM_GPCR_Sru"/>
    <property type="match status" value="1"/>
</dbReference>
<dbReference type="OrthoDB" id="5862781at2759"/>
<dbReference type="HOGENOM" id="CLU_049496_1_0_1"/>
<name>E3N1K6_CAERE</name>
<dbReference type="PANTHER" id="PTHR47516">
    <property type="entry name" value="SERPENTINE RECEPTOR, CLASS U-RELATED"/>
    <property type="match status" value="1"/>
</dbReference>
<feature type="transmembrane region" description="Helical" evidence="1">
    <location>
        <begin position="7"/>
        <end position="33"/>
    </location>
</feature>
<accession>E3N1K6</accession>
<keyword evidence="3" id="KW-1185">Reference proteome</keyword>
<dbReference type="InterPro" id="IPR003839">
    <property type="entry name" value="7TM_GPCR_serpentine_rcpt_Sru"/>
</dbReference>
<reference evidence="2" key="1">
    <citation type="submission" date="2007-07" db="EMBL/GenBank/DDBJ databases">
        <title>PCAP assembly of the Caenorhabditis remanei genome.</title>
        <authorList>
            <consortium name="The Caenorhabditis remanei Sequencing Consortium"/>
            <person name="Wilson R.K."/>
        </authorList>
    </citation>
    <scope>NUCLEOTIDE SEQUENCE [LARGE SCALE GENOMIC DNA]</scope>
    <source>
        <strain evidence="2">PB4641</strain>
    </source>
</reference>
<feature type="transmembrane region" description="Helical" evidence="1">
    <location>
        <begin position="128"/>
        <end position="151"/>
    </location>
</feature>
<dbReference type="PANTHER" id="PTHR47516:SF3">
    <property type="entry name" value="SERPENTINE RECEPTOR, CLASS U"/>
    <property type="match status" value="1"/>
</dbReference>
<evidence type="ECO:0000313" key="3">
    <source>
        <dbReference type="Proteomes" id="UP000008281"/>
    </source>
</evidence>
<keyword evidence="1" id="KW-1133">Transmembrane helix</keyword>